<evidence type="ECO:0000313" key="15">
    <source>
        <dbReference type="EMBL" id="CAI9766237.1"/>
    </source>
</evidence>
<keyword evidence="11" id="KW-0294">Fucose metabolism</keyword>
<evidence type="ECO:0000256" key="2">
    <source>
        <dbReference type="ARBA" id="ARBA00004881"/>
    </source>
</evidence>
<protein>
    <recommendedName>
        <fullName evidence="13">O-fucosyltransferase family protein</fullName>
    </recommendedName>
</protein>
<evidence type="ECO:0000256" key="1">
    <source>
        <dbReference type="ARBA" id="ARBA00004606"/>
    </source>
</evidence>
<gene>
    <name evidence="15" type="ORF">FPE_LOCUS13667</name>
</gene>
<dbReference type="GO" id="GO:0016020">
    <property type="term" value="C:membrane"/>
    <property type="evidence" value="ECO:0007669"/>
    <property type="project" value="UniProtKB-SubCell"/>
</dbReference>
<dbReference type="Proteomes" id="UP000834106">
    <property type="component" value="Chromosome 8"/>
</dbReference>
<keyword evidence="8" id="KW-1133">Transmembrane helix</keyword>
<evidence type="ECO:0000256" key="13">
    <source>
        <dbReference type="ARBA" id="ARBA00030350"/>
    </source>
</evidence>
<keyword evidence="9" id="KW-0472">Membrane</keyword>
<evidence type="ECO:0000256" key="10">
    <source>
        <dbReference type="ARBA" id="ARBA00023180"/>
    </source>
</evidence>
<dbReference type="PANTHER" id="PTHR31741:SF4">
    <property type="entry name" value="O-FUCOSYLTRANSFERASE 28"/>
    <property type="match status" value="1"/>
</dbReference>
<accession>A0AAD1ZFW9</accession>
<evidence type="ECO:0000256" key="11">
    <source>
        <dbReference type="ARBA" id="ARBA00023253"/>
    </source>
</evidence>
<dbReference type="CDD" id="cd11299">
    <property type="entry name" value="O-FucT_plant"/>
    <property type="match status" value="1"/>
</dbReference>
<sequence length="993" mass="111515">METSLLSSGEGAECDCKPTRNRTYVLGFRSDRYNFVHFGVIKWWIRSIDAAQVTGYPQGGYHGHVGTTSDVGRQVLDEVEIRELLIDHVGHRCCWGSRPARTWNIHAVEDCNVYTGTLETFIEERETITEKEPYSGGNIDGKHEGPELGIWELDLQSEFPVLFTPHKESRTKIPHSEAIEKCSGCAGRGKFVCPTCNKDQEPGFYKENQMSPCPACYGRGLIAHRDGSDTVCLKCNGKGTIPCATCGSRGFIKCEACQGGGSLLTRQVAVIRWKTLSARKVSATSGAASAPDDVFHRAKGVQLCNNQAYQCTPAFFADSYFLNKFSSEVIAERAPVPPPARIICERHTISVVPVTRVTLPHRKMTNGGTTTNSASGSPIYGGAHRRRVVDSINDHEKSSDVIPIGFDRSMNDMDSDTVNNSNGVGYLCNICGGSHHHHHPAIRYLLVRKRVPENWVLLVEDLLVVMHSLGSRKNMGRTILGLLLLMVLLSMLLKFSFTVVGGGLRECGGGCGRTVAIENGILIVQNFKNGWSNAQKAMLDSEASSAEAVQKRLMKEFPVPEIWMKPNSENYYQCVTRPRNRIRSGSTTNGYILVHANGGLNQMRTGICDMVAVAKIMNASLVLPSLDHESFWTDPSGFKDIFDWRHFIEVLRDDIEIVESLPQEYAAIKPLIRAPVSWSKASYYRGEILPSLKKHKVIKFTHTDSRLANNDLAPSIQKLRCRANYEALRYTPEIEKLGKKLVDRLRDNGEPFIALHLRYEKDMLAFTGCSHSLNSDEAEELRVMRYNVKHWKEKEIDSKEKRLQGLCPMSPREAALFLRAMGYPTTTRIYIVAGEIYGNNSMDAFRSEYPNVHSHATLATEEELKVFKHYQNRLAAVDYIVALESDLFIYTYDGNMAKAVQGHRRFEGFRRTINPDRLNFVRLIDLLDKGSISWEDFTSKVKNLHSSRIGAPYPRERGESPRLEENFYANPFPGCVCNRSQEQTMQKQLDTKA</sequence>
<organism evidence="15 16">
    <name type="scientific">Fraxinus pennsylvanica</name>
    <dbReference type="NCBI Taxonomy" id="56036"/>
    <lineage>
        <taxon>Eukaryota</taxon>
        <taxon>Viridiplantae</taxon>
        <taxon>Streptophyta</taxon>
        <taxon>Embryophyta</taxon>
        <taxon>Tracheophyta</taxon>
        <taxon>Spermatophyta</taxon>
        <taxon>Magnoliopsida</taxon>
        <taxon>eudicotyledons</taxon>
        <taxon>Gunneridae</taxon>
        <taxon>Pentapetalae</taxon>
        <taxon>asterids</taxon>
        <taxon>lamiids</taxon>
        <taxon>Lamiales</taxon>
        <taxon>Oleaceae</taxon>
        <taxon>Oleeae</taxon>
        <taxon>Fraxinus</taxon>
    </lineage>
</organism>
<dbReference type="InterPro" id="IPR024709">
    <property type="entry name" value="FucosylTrfase_pln"/>
</dbReference>
<keyword evidence="16" id="KW-1185">Reference proteome</keyword>
<dbReference type="GO" id="GO:0016757">
    <property type="term" value="F:glycosyltransferase activity"/>
    <property type="evidence" value="ECO:0007669"/>
    <property type="project" value="UniProtKB-KW"/>
</dbReference>
<comment type="pathway">
    <text evidence="2">Glycan metabolism.</text>
</comment>
<evidence type="ECO:0000256" key="6">
    <source>
        <dbReference type="ARBA" id="ARBA00022692"/>
    </source>
</evidence>
<dbReference type="GO" id="GO:0005737">
    <property type="term" value="C:cytoplasm"/>
    <property type="evidence" value="ECO:0007669"/>
    <property type="project" value="TreeGrafter"/>
</dbReference>
<dbReference type="InterPro" id="IPR019378">
    <property type="entry name" value="GDP-Fuc_O-FucTrfase"/>
</dbReference>
<evidence type="ECO:0000256" key="3">
    <source>
        <dbReference type="ARBA" id="ARBA00007737"/>
    </source>
</evidence>
<dbReference type="EMBL" id="OU503043">
    <property type="protein sequence ID" value="CAI9766237.1"/>
    <property type="molecule type" value="Genomic_DNA"/>
</dbReference>
<evidence type="ECO:0000256" key="4">
    <source>
        <dbReference type="ARBA" id="ARBA00022676"/>
    </source>
</evidence>
<proteinExistence type="inferred from homology"/>
<evidence type="ECO:0000256" key="8">
    <source>
        <dbReference type="ARBA" id="ARBA00022989"/>
    </source>
</evidence>
<keyword evidence="6" id="KW-0812">Transmembrane</keyword>
<comment type="similarity">
    <text evidence="3">Belongs to the glycosyltransferase GT106 family.</text>
</comment>
<comment type="subcellular location">
    <subcellularLocation>
        <location evidence="1">Membrane</location>
        <topology evidence="1">Single-pass type II membrane protein</topology>
    </subcellularLocation>
</comment>
<feature type="compositionally biased region" description="Low complexity" evidence="14">
    <location>
        <begin position="365"/>
        <end position="377"/>
    </location>
</feature>
<evidence type="ECO:0000256" key="12">
    <source>
        <dbReference type="ARBA" id="ARBA00023277"/>
    </source>
</evidence>
<evidence type="ECO:0000256" key="7">
    <source>
        <dbReference type="ARBA" id="ARBA00022968"/>
    </source>
</evidence>
<keyword evidence="4" id="KW-0328">Glycosyltransferase</keyword>
<name>A0AAD1ZFW9_9LAMI</name>
<dbReference type="PANTHER" id="PTHR31741">
    <property type="entry name" value="OS02G0726500 PROTEIN-RELATED"/>
    <property type="match status" value="1"/>
</dbReference>
<evidence type="ECO:0000256" key="5">
    <source>
        <dbReference type="ARBA" id="ARBA00022679"/>
    </source>
</evidence>
<evidence type="ECO:0000256" key="9">
    <source>
        <dbReference type="ARBA" id="ARBA00023136"/>
    </source>
</evidence>
<reference evidence="15" key="1">
    <citation type="submission" date="2023-05" db="EMBL/GenBank/DDBJ databases">
        <authorList>
            <person name="Huff M."/>
        </authorList>
    </citation>
    <scope>NUCLEOTIDE SEQUENCE</scope>
</reference>
<keyword evidence="10" id="KW-0325">Glycoprotein</keyword>
<keyword evidence="12" id="KW-0119">Carbohydrate metabolism</keyword>
<evidence type="ECO:0000256" key="14">
    <source>
        <dbReference type="SAM" id="MobiDB-lite"/>
    </source>
</evidence>
<feature type="region of interest" description="Disordered" evidence="14">
    <location>
        <begin position="361"/>
        <end position="380"/>
    </location>
</feature>
<dbReference type="GO" id="GO:0006004">
    <property type="term" value="P:fucose metabolic process"/>
    <property type="evidence" value="ECO:0007669"/>
    <property type="project" value="UniProtKB-KW"/>
</dbReference>
<dbReference type="AlphaFoldDB" id="A0AAD1ZFW9"/>
<keyword evidence="7" id="KW-0735">Signal-anchor</keyword>
<dbReference type="Pfam" id="PF10250">
    <property type="entry name" value="O-FucT"/>
    <property type="match status" value="1"/>
</dbReference>
<evidence type="ECO:0000313" key="16">
    <source>
        <dbReference type="Proteomes" id="UP000834106"/>
    </source>
</evidence>
<keyword evidence="5" id="KW-0808">Transferase</keyword>